<keyword evidence="2" id="KW-0012">Acyltransferase</keyword>
<dbReference type="AlphaFoldDB" id="A0A1X7VU53"/>
<dbReference type="InterPro" id="IPR016181">
    <property type="entry name" value="Acyl_CoA_acyltransferase"/>
</dbReference>
<evidence type="ECO:0000256" key="10">
    <source>
        <dbReference type="ARBA" id="ARBA00049434"/>
    </source>
</evidence>
<evidence type="ECO:0000256" key="11">
    <source>
        <dbReference type="SAM" id="MobiDB-lite"/>
    </source>
</evidence>
<evidence type="ECO:0000259" key="12">
    <source>
        <dbReference type="PROSITE" id="PS51186"/>
    </source>
</evidence>
<accession>A0A1X7VU53</accession>
<dbReference type="eggNOG" id="KOG3235">
    <property type="taxonomic scope" value="Eukaryota"/>
</dbReference>
<evidence type="ECO:0000256" key="2">
    <source>
        <dbReference type="ARBA" id="ARBA00023315"/>
    </source>
</evidence>
<evidence type="ECO:0000256" key="1">
    <source>
        <dbReference type="ARBA" id="ARBA00022679"/>
    </source>
</evidence>
<keyword evidence="14" id="KW-1185">Reference proteome</keyword>
<dbReference type="KEGG" id="aqu:100633369"/>
<dbReference type="PROSITE" id="PS51186">
    <property type="entry name" value="GNAT"/>
    <property type="match status" value="1"/>
</dbReference>
<evidence type="ECO:0000256" key="8">
    <source>
        <dbReference type="ARBA" id="ARBA00048236"/>
    </source>
</evidence>
<comment type="similarity">
    <text evidence="3">Belongs to the acetyltransferase family. ARD1 subfamily.</text>
</comment>
<dbReference type="InterPro" id="IPR045047">
    <property type="entry name" value="Ard1-like"/>
</dbReference>
<evidence type="ECO:0000256" key="6">
    <source>
        <dbReference type="ARBA" id="ARBA00047805"/>
    </source>
</evidence>
<proteinExistence type="inferred from homology"/>
<organism evidence="13">
    <name type="scientific">Amphimedon queenslandica</name>
    <name type="common">Sponge</name>
    <dbReference type="NCBI Taxonomy" id="400682"/>
    <lineage>
        <taxon>Eukaryota</taxon>
        <taxon>Metazoa</taxon>
        <taxon>Porifera</taxon>
        <taxon>Demospongiae</taxon>
        <taxon>Heteroscleromorpha</taxon>
        <taxon>Haplosclerida</taxon>
        <taxon>Niphatidae</taxon>
        <taxon>Amphimedon</taxon>
    </lineage>
</organism>
<comment type="catalytic activity">
    <reaction evidence="5">
        <text>N-terminal L-seryl-[protein] + acetyl-CoA = N-terminal N(alpha)-acetyl-L-seryl-[protein] + CoA + H(+)</text>
        <dbReference type="Rhea" id="RHEA:50504"/>
        <dbReference type="Rhea" id="RHEA-COMP:12703"/>
        <dbReference type="Rhea" id="RHEA-COMP:12704"/>
        <dbReference type="ChEBI" id="CHEBI:15378"/>
        <dbReference type="ChEBI" id="CHEBI:57287"/>
        <dbReference type="ChEBI" id="CHEBI:57288"/>
        <dbReference type="ChEBI" id="CHEBI:64738"/>
        <dbReference type="ChEBI" id="CHEBI:83690"/>
        <dbReference type="EC" id="2.3.1.255"/>
    </reaction>
</comment>
<dbReference type="GO" id="GO:1990190">
    <property type="term" value="F:protein-N-terminal-glutamate acetyltransferase activity"/>
    <property type="evidence" value="ECO:0007669"/>
    <property type="project" value="TreeGrafter"/>
</dbReference>
<protein>
    <recommendedName>
        <fullName evidence="4">N-terminal amino-acid N(alpha)-acetyltransferase NatA</fullName>
        <ecNumber evidence="4">2.3.1.255</ecNumber>
    </recommendedName>
</protein>
<evidence type="ECO:0000256" key="4">
    <source>
        <dbReference type="ARBA" id="ARBA00026110"/>
    </source>
</evidence>
<dbReference type="Proteomes" id="UP000007879">
    <property type="component" value="Unassembled WGS sequence"/>
</dbReference>
<dbReference type="InterPro" id="IPR000182">
    <property type="entry name" value="GNAT_dom"/>
</dbReference>
<dbReference type="OMA" id="MSMQNAN"/>
<reference evidence="13" key="2">
    <citation type="submission" date="2017-05" db="UniProtKB">
        <authorList>
            <consortium name="EnsemblMetazoa"/>
        </authorList>
    </citation>
    <scope>IDENTIFICATION</scope>
</reference>
<dbReference type="SUPFAM" id="SSF55729">
    <property type="entry name" value="Acyl-CoA N-acyltransferases (Nat)"/>
    <property type="match status" value="1"/>
</dbReference>
<dbReference type="Gene3D" id="3.40.630.30">
    <property type="match status" value="1"/>
</dbReference>
<feature type="compositionally biased region" description="Basic and acidic residues" evidence="11">
    <location>
        <begin position="158"/>
        <end position="168"/>
    </location>
</feature>
<dbReference type="EC" id="2.3.1.255" evidence="4"/>
<evidence type="ECO:0000313" key="13">
    <source>
        <dbReference type="EnsemblMetazoa" id="Aqu2.1.43622_001"/>
    </source>
</evidence>
<dbReference type="GO" id="GO:1990189">
    <property type="term" value="F:protein N-terminal-serine acetyltransferase activity"/>
    <property type="evidence" value="ECO:0007669"/>
    <property type="project" value="TreeGrafter"/>
</dbReference>
<feature type="domain" description="N-acetyltransferase" evidence="12">
    <location>
        <begin position="1"/>
        <end position="152"/>
    </location>
</feature>
<dbReference type="PANTHER" id="PTHR23091">
    <property type="entry name" value="N-TERMINAL ACETYLTRANSFERASE"/>
    <property type="match status" value="1"/>
</dbReference>
<dbReference type="CDD" id="cd04301">
    <property type="entry name" value="NAT_SF"/>
    <property type="match status" value="1"/>
</dbReference>
<sequence length="182" mass="21184">MNIRQATPDDLLNMQHCNLLCLPENYQMKYYFYHGLSWPQLSYIAEDDEKRIVGYVLAKMEEDPDDIPHGHITSLAVRRTYRRLGLAQKLMDQASRAMVECFGARYVSLHVRVSNRAALHLYENTLHFSKEDVEAKYYADGEDAFAMKRDLSNVAEMIAREKRDEPSRHQKSLPGSRRNKTS</sequence>
<reference evidence="14" key="1">
    <citation type="journal article" date="2010" name="Nature">
        <title>The Amphimedon queenslandica genome and the evolution of animal complexity.</title>
        <authorList>
            <person name="Srivastava M."/>
            <person name="Simakov O."/>
            <person name="Chapman J."/>
            <person name="Fahey B."/>
            <person name="Gauthier M.E."/>
            <person name="Mitros T."/>
            <person name="Richards G.S."/>
            <person name="Conaco C."/>
            <person name="Dacre M."/>
            <person name="Hellsten U."/>
            <person name="Larroux C."/>
            <person name="Putnam N.H."/>
            <person name="Stanke M."/>
            <person name="Adamska M."/>
            <person name="Darling A."/>
            <person name="Degnan S.M."/>
            <person name="Oakley T.H."/>
            <person name="Plachetzki D.C."/>
            <person name="Zhai Y."/>
            <person name="Adamski M."/>
            <person name="Calcino A."/>
            <person name="Cummins S.F."/>
            <person name="Goodstein D.M."/>
            <person name="Harris C."/>
            <person name="Jackson D.J."/>
            <person name="Leys S.P."/>
            <person name="Shu S."/>
            <person name="Woodcroft B.J."/>
            <person name="Vervoort M."/>
            <person name="Kosik K.S."/>
            <person name="Manning G."/>
            <person name="Degnan B.M."/>
            <person name="Rokhsar D.S."/>
        </authorList>
    </citation>
    <scope>NUCLEOTIDE SEQUENCE [LARGE SCALE GENOMIC DNA]</scope>
</reference>
<evidence type="ECO:0000256" key="7">
    <source>
        <dbReference type="ARBA" id="ARBA00047954"/>
    </source>
</evidence>
<name>A0A1X7VU53_AMPQE</name>
<evidence type="ECO:0000256" key="3">
    <source>
        <dbReference type="ARBA" id="ARBA00025786"/>
    </source>
</evidence>
<evidence type="ECO:0000256" key="5">
    <source>
        <dbReference type="ARBA" id="ARBA00047491"/>
    </source>
</evidence>
<dbReference type="PANTHER" id="PTHR23091:SF4">
    <property type="entry name" value="N-TERMINAL AMINO-ACID N(ALPHA)-ACETYLTRANSFERASE NATA"/>
    <property type="match status" value="1"/>
</dbReference>
<dbReference type="OrthoDB" id="25586at2759"/>
<evidence type="ECO:0000313" key="14">
    <source>
        <dbReference type="Proteomes" id="UP000007879"/>
    </source>
</evidence>
<dbReference type="Pfam" id="PF00583">
    <property type="entry name" value="Acetyltransf_1"/>
    <property type="match status" value="1"/>
</dbReference>
<gene>
    <name evidence="13" type="primary">100633369</name>
</gene>
<keyword evidence="1" id="KW-0808">Transferase</keyword>
<comment type="catalytic activity">
    <reaction evidence="9">
        <text>N-terminal L-cysteinyl-[protein] + acetyl-CoA = N-terminal N(alpha)-acetyl-L-cysteinyl-[protein] + CoA + H(+)</text>
        <dbReference type="Rhea" id="RHEA:50512"/>
        <dbReference type="Rhea" id="RHEA-COMP:12707"/>
        <dbReference type="Rhea" id="RHEA-COMP:12708"/>
        <dbReference type="ChEBI" id="CHEBI:15378"/>
        <dbReference type="ChEBI" id="CHEBI:57287"/>
        <dbReference type="ChEBI" id="CHEBI:57288"/>
        <dbReference type="ChEBI" id="CHEBI:65250"/>
        <dbReference type="ChEBI" id="CHEBI:133372"/>
        <dbReference type="EC" id="2.3.1.255"/>
    </reaction>
</comment>
<dbReference type="InParanoid" id="A0A1X7VU53"/>
<dbReference type="FunFam" id="3.40.630.30:FF:000101">
    <property type="entry name" value="N-alpha-acetyltransferase 10"/>
    <property type="match status" value="1"/>
</dbReference>
<dbReference type="STRING" id="400682.A0A1X7VU53"/>
<dbReference type="GO" id="GO:0031415">
    <property type="term" value="C:NatA complex"/>
    <property type="evidence" value="ECO:0007669"/>
    <property type="project" value="InterPro"/>
</dbReference>
<dbReference type="EnsemblMetazoa" id="Aqu2.1.43622_001">
    <property type="protein sequence ID" value="Aqu2.1.43622_001"/>
    <property type="gene ID" value="Aqu2.1.43622"/>
</dbReference>
<evidence type="ECO:0000256" key="9">
    <source>
        <dbReference type="ARBA" id="ARBA00049266"/>
    </source>
</evidence>
<feature type="region of interest" description="Disordered" evidence="11">
    <location>
        <begin position="158"/>
        <end position="182"/>
    </location>
</feature>
<dbReference type="EnsemblMetazoa" id="XM_003382632.3">
    <property type="protein sequence ID" value="XP_003382680.1"/>
    <property type="gene ID" value="LOC100633369"/>
</dbReference>
<comment type="catalytic activity">
    <reaction evidence="10">
        <text>N-terminal L-threonyl-[protein] + acetyl-CoA = N-terminal N(alpha)-acetyl-L-threonyl-[protein] + CoA + H(+)</text>
        <dbReference type="Rhea" id="RHEA:50516"/>
        <dbReference type="Rhea" id="RHEA-COMP:12709"/>
        <dbReference type="Rhea" id="RHEA-COMP:12710"/>
        <dbReference type="ChEBI" id="CHEBI:15378"/>
        <dbReference type="ChEBI" id="CHEBI:57287"/>
        <dbReference type="ChEBI" id="CHEBI:57288"/>
        <dbReference type="ChEBI" id="CHEBI:64739"/>
        <dbReference type="ChEBI" id="CHEBI:133375"/>
        <dbReference type="EC" id="2.3.1.255"/>
    </reaction>
</comment>
<comment type="catalytic activity">
    <reaction evidence="6">
        <text>N-terminal L-valyl-[protein] + acetyl-CoA = N-terminal N(alpha)-acetyl-L-valyl-[protein] + CoA + H(+)</text>
        <dbReference type="Rhea" id="RHEA:50508"/>
        <dbReference type="Rhea" id="RHEA-COMP:12705"/>
        <dbReference type="Rhea" id="RHEA-COMP:12706"/>
        <dbReference type="ChEBI" id="CHEBI:15378"/>
        <dbReference type="ChEBI" id="CHEBI:57287"/>
        <dbReference type="ChEBI" id="CHEBI:57288"/>
        <dbReference type="ChEBI" id="CHEBI:64741"/>
        <dbReference type="ChEBI" id="CHEBI:133371"/>
        <dbReference type="EC" id="2.3.1.255"/>
    </reaction>
</comment>
<comment type="catalytic activity">
    <reaction evidence="7">
        <text>N-terminal glycyl-[protein] + acetyl-CoA = N-terminal N(alpha)-acetylglycyl-[protein] + CoA + H(+)</text>
        <dbReference type="Rhea" id="RHEA:50496"/>
        <dbReference type="Rhea" id="RHEA-COMP:12666"/>
        <dbReference type="Rhea" id="RHEA-COMP:12700"/>
        <dbReference type="ChEBI" id="CHEBI:15378"/>
        <dbReference type="ChEBI" id="CHEBI:57287"/>
        <dbReference type="ChEBI" id="CHEBI:57288"/>
        <dbReference type="ChEBI" id="CHEBI:64723"/>
        <dbReference type="ChEBI" id="CHEBI:133369"/>
        <dbReference type="EC" id="2.3.1.255"/>
    </reaction>
</comment>
<comment type="catalytic activity">
    <reaction evidence="8">
        <text>N-terminal L-alanyl-[protein] + acetyl-CoA = N-terminal N(alpha)-acetyl-L-alanyl-[protein] + CoA + H(+)</text>
        <dbReference type="Rhea" id="RHEA:50500"/>
        <dbReference type="Rhea" id="RHEA-COMP:12701"/>
        <dbReference type="Rhea" id="RHEA-COMP:12702"/>
        <dbReference type="ChEBI" id="CHEBI:15378"/>
        <dbReference type="ChEBI" id="CHEBI:57287"/>
        <dbReference type="ChEBI" id="CHEBI:57288"/>
        <dbReference type="ChEBI" id="CHEBI:64718"/>
        <dbReference type="ChEBI" id="CHEBI:83683"/>
        <dbReference type="EC" id="2.3.1.255"/>
    </reaction>
</comment>